<protein>
    <submittedName>
        <fullName evidence="2">Uncharacterized protein</fullName>
    </submittedName>
</protein>
<proteinExistence type="predicted"/>
<evidence type="ECO:0000313" key="2">
    <source>
        <dbReference type="EMBL" id="OWZ02156.1"/>
    </source>
</evidence>
<name>A0A225V8R5_9STRA</name>
<evidence type="ECO:0000256" key="1">
    <source>
        <dbReference type="SAM" id="MobiDB-lite"/>
    </source>
</evidence>
<feature type="compositionally biased region" description="Low complexity" evidence="1">
    <location>
        <begin position="67"/>
        <end position="98"/>
    </location>
</feature>
<comment type="caution">
    <text evidence="2">The sequence shown here is derived from an EMBL/GenBank/DDBJ whole genome shotgun (WGS) entry which is preliminary data.</text>
</comment>
<feature type="compositionally biased region" description="Acidic residues" evidence="1">
    <location>
        <begin position="106"/>
        <end position="117"/>
    </location>
</feature>
<dbReference type="AlphaFoldDB" id="A0A225V8R5"/>
<evidence type="ECO:0000313" key="3">
    <source>
        <dbReference type="Proteomes" id="UP000198211"/>
    </source>
</evidence>
<organism evidence="2 3">
    <name type="scientific">Phytophthora megakarya</name>
    <dbReference type="NCBI Taxonomy" id="4795"/>
    <lineage>
        <taxon>Eukaryota</taxon>
        <taxon>Sar</taxon>
        <taxon>Stramenopiles</taxon>
        <taxon>Oomycota</taxon>
        <taxon>Peronosporomycetes</taxon>
        <taxon>Peronosporales</taxon>
        <taxon>Peronosporaceae</taxon>
        <taxon>Phytophthora</taxon>
    </lineage>
</organism>
<sequence>MINRSRHRHLRYDLLMSLEDEPPPLIPTSLTGSSSPESSTDATSPAPCASPHKIPSSPVVFSCSELSTSVVDSSTDSPRTASPRTASSPAVSSPTASSYADHADEEKEEWEDDDDTDPWAAVNLIRASLEITQRPSLPPPPERHPSANWWNHFNSEMEVDTEADRPVDKWKARDPSISFKRYYGKSFGCAGDSKSGQCFLHAFPAACFGLGNNFPGEVVSEDIDKFFNFVRS</sequence>
<accession>A0A225V8R5</accession>
<keyword evidence="3" id="KW-1185">Reference proteome</keyword>
<feature type="region of interest" description="Disordered" evidence="1">
    <location>
        <begin position="19"/>
        <end position="117"/>
    </location>
</feature>
<dbReference type="EMBL" id="NBNE01006352">
    <property type="protein sequence ID" value="OWZ02156.1"/>
    <property type="molecule type" value="Genomic_DNA"/>
</dbReference>
<gene>
    <name evidence="2" type="ORF">PHMEG_00026326</name>
</gene>
<dbReference type="Proteomes" id="UP000198211">
    <property type="component" value="Unassembled WGS sequence"/>
</dbReference>
<feature type="compositionally biased region" description="Low complexity" evidence="1">
    <location>
        <begin position="27"/>
        <end position="47"/>
    </location>
</feature>
<reference evidence="3" key="1">
    <citation type="submission" date="2017-03" db="EMBL/GenBank/DDBJ databases">
        <title>Phytopthora megakarya and P. palmivora, two closely related causual agents of cacao black pod achieved similar genome size and gene model numbers by different mechanisms.</title>
        <authorList>
            <person name="Ali S."/>
            <person name="Shao J."/>
            <person name="Larry D.J."/>
            <person name="Kronmiller B."/>
            <person name="Shen D."/>
            <person name="Strem M.D."/>
            <person name="Melnick R.L."/>
            <person name="Guiltinan M.J."/>
            <person name="Tyler B.M."/>
            <person name="Meinhardt L.W."/>
            <person name="Bailey B.A."/>
        </authorList>
    </citation>
    <scope>NUCLEOTIDE SEQUENCE [LARGE SCALE GENOMIC DNA]</scope>
    <source>
        <strain evidence="3">zdho120</strain>
    </source>
</reference>